<dbReference type="EMBL" id="KV750084">
    <property type="protein sequence ID" value="OCL06366.1"/>
    <property type="molecule type" value="Genomic_DNA"/>
</dbReference>
<feature type="compositionally biased region" description="Polar residues" evidence="1">
    <location>
        <begin position="441"/>
        <end position="452"/>
    </location>
</feature>
<evidence type="ECO:0000313" key="2">
    <source>
        <dbReference type="EMBL" id="OCL06366.1"/>
    </source>
</evidence>
<sequence length="821" mass="90152">MTARRAPAVGTAKSRLPVRAPSQAKPNTPYSHIQIVSKEENDFTDDADYQDDTPTYRSPSLQYLAPFDETSHQASSYNKAQMPTAPASYNQTFADMARKANNRELYDGQEPPPSGPVPLAGLIKFKANRNKGNKAWRPLDLSDFDDDKPDEEELPQVGEGSIQSLTFNNRTQNEPSQPRLSLLAARASYLSLPKLQTDIPNHPVQHHQIAPSERFSLMQPPPHMLAMFQQDRGDDVSPKNTRAGTEDEIIQIFGRRLPDPIYLQQVMGKVDGEVTFIGHPNRDVSAHQWSAASFQWSNIGQFSHIRHKVEGQLASDRLRGQTIGMSMPQNTLAYFKAIAEQRGMIMVEKSRLEKQQLGERFSEAGFMLPRARAPTDSSRRPTLVESENFGSLSSTSGPVPGSRFPTLGNLAVAREARLNQGPPTAPSLLSNIDTLTDDPFITSNQFQSSNMPATAALPTPPNRGSAVPSRLSGMDFSFEFPPRVTNQWRPDSPQTSAGDEARKEFFARQEQERIRQDLWPQERHTTLREISVGEDAASSLEGSSQRRRTFGQDQELSPEQMSKREKLKERLFEFSNLAGSHTGISAANRVPIPDPTAAMASAYDRAPAFPPGFEPPATTTQAHRTSTLNANAPPYNRVGFLNPPPHTSSESPTLTSATAATTNLRFSDPDIVRPSHIPEIAPGLSQQAPTPQNLAGPFFADTIPTAHAPTTPLAPRLAEPEKLELWWTNGQQPARQEAFYRSIMGTAAANARIRGGDNNNNNNNNNNNDHANPNPNATISPPDSATTPAPTPAEAAAGSITNRLLVPLYENLRLYADEAAA</sequence>
<reference evidence="2 3" key="1">
    <citation type="journal article" date="2016" name="Nat. Commun.">
        <title>Ectomycorrhizal ecology is imprinted in the genome of the dominant symbiotic fungus Cenococcum geophilum.</title>
        <authorList>
            <consortium name="DOE Joint Genome Institute"/>
            <person name="Peter M."/>
            <person name="Kohler A."/>
            <person name="Ohm R.A."/>
            <person name="Kuo A."/>
            <person name="Krutzmann J."/>
            <person name="Morin E."/>
            <person name="Arend M."/>
            <person name="Barry K.W."/>
            <person name="Binder M."/>
            <person name="Choi C."/>
            <person name="Clum A."/>
            <person name="Copeland A."/>
            <person name="Grisel N."/>
            <person name="Haridas S."/>
            <person name="Kipfer T."/>
            <person name="LaButti K."/>
            <person name="Lindquist E."/>
            <person name="Lipzen A."/>
            <person name="Maire R."/>
            <person name="Meier B."/>
            <person name="Mihaltcheva S."/>
            <person name="Molinier V."/>
            <person name="Murat C."/>
            <person name="Poggeler S."/>
            <person name="Quandt C.A."/>
            <person name="Sperisen C."/>
            <person name="Tritt A."/>
            <person name="Tisserant E."/>
            <person name="Crous P.W."/>
            <person name="Henrissat B."/>
            <person name="Nehls U."/>
            <person name="Egli S."/>
            <person name="Spatafora J.W."/>
            <person name="Grigoriev I.V."/>
            <person name="Martin F.M."/>
        </authorList>
    </citation>
    <scope>NUCLEOTIDE SEQUENCE [LARGE SCALE GENOMIC DNA]</scope>
    <source>
        <strain evidence="2 3">CBS 207.34</strain>
    </source>
</reference>
<feature type="compositionally biased region" description="Polar residues" evidence="1">
    <location>
        <begin position="484"/>
        <end position="497"/>
    </location>
</feature>
<accession>A0A8E2EX28</accession>
<keyword evidence="3" id="KW-1185">Reference proteome</keyword>
<feature type="region of interest" description="Disordered" evidence="1">
    <location>
        <begin position="752"/>
        <end position="796"/>
    </location>
</feature>
<feature type="compositionally biased region" description="Acidic residues" evidence="1">
    <location>
        <begin position="142"/>
        <end position="154"/>
    </location>
</feature>
<feature type="compositionally biased region" description="Polar residues" evidence="1">
    <location>
        <begin position="551"/>
        <end position="560"/>
    </location>
</feature>
<protein>
    <submittedName>
        <fullName evidence="2">Uncharacterized protein</fullName>
    </submittedName>
</protein>
<proteinExistence type="predicted"/>
<feature type="compositionally biased region" description="Acidic residues" evidence="1">
    <location>
        <begin position="42"/>
        <end position="51"/>
    </location>
</feature>
<feature type="non-terminal residue" evidence="2">
    <location>
        <position position="821"/>
    </location>
</feature>
<gene>
    <name evidence="2" type="ORF">AOQ84DRAFT_411290</name>
</gene>
<organism evidence="2 3">
    <name type="scientific">Glonium stellatum</name>
    <dbReference type="NCBI Taxonomy" id="574774"/>
    <lineage>
        <taxon>Eukaryota</taxon>
        <taxon>Fungi</taxon>
        <taxon>Dikarya</taxon>
        <taxon>Ascomycota</taxon>
        <taxon>Pezizomycotina</taxon>
        <taxon>Dothideomycetes</taxon>
        <taxon>Pleosporomycetidae</taxon>
        <taxon>Gloniales</taxon>
        <taxon>Gloniaceae</taxon>
        <taxon>Glonium</taxon>
    </lineage>
</organism>
<feature type="region of interest" description="Disordered" evidence="1">
    <location>
        <begin position="440"/>
        <end position="468"/>
    </location>
</feature>
<feature type="region of interest" description="Disordered" evidence="1">
    <location>
        <begin position="527"/>
        <end position="563"/>
    </location>
</feature>
<evidence type="ECO:0000313" key="3">
    <source>
        <dbReference type="Proteomes" id="UP000250140"/>
    </source>
</evidence>
<feature type="region of interest" description="Disordered" evidence="1">
    <location>
        <begin position="134"/>
        <end position="175"/>
    </location>
</feature>
<dbReference type="OrthoDB" id="10251048at2759"/>
<evidence type="ECO:0000256" key="1">
    <source>
        <dbReference type="SAM" id="MobiDB-lite"/>
    </source>
</evidence>
<feature type="region of interest" description="Disordered" evidence="1">
    <location>
        <begin position="1"/>
        <end position="60"/>
    </location>
</feature>
<dbReference type="AlphaFoldDB" id="A0A8E2EX28"/>
<feature type="compositionally biased region" description="Polar residues" evidence="1">
    <location>
        <begin position="161"/>
        <end position="175"/>
    </location>
</feature>
<feature type="region of interest" description="Disordered" evidence="1">
    <location>
        <begin position="481"/>
        <end position="502"/>
    </location>
</feature>
<name>A0A8E2EX28_9PEZI</name>
<dbReference type="Proteomes" id="UP000250140">
    <property type="component" value="Unassembled WGS sequence"/>
</dbReference>